<dbReference type="Proteomes" id="UP001162131">
    <property type="component" value="Unassembled WGS sequence"/>
</dbReference>
<dbReference type="AlphaFoldDB" id="A0AAU9JDW6"/>
<evidence type="ECO:0000313" key="2">
    <source>
        <dbReference type="EMBL" id="CAG9322244.1"/>
    </source>
</evidence>
<feature type="compositionally biased region" description="Polar residues" evidence="1">
    <location>
        <begin position="212"/>
        <end position="223"/>
    </location>
</feature>
<keyword evidence="3" id="KW-1185">Reference proteome</keyword>
<feature type="region of interest" description="Disordered" evidence="1">
    <location>
        <begin position="202"/>
        <end position="249"/>
    </location>
</feature>
<reference evidence="2" key="1">
    <citation type="submission" date="2021-09" db="EMBL/GenBank/DDBJ databases">
        <authorList>
            <consortium name="AG Swart"/>
            <person name="Singh M."/>
            <person name="Singh A."/>
            <person name="Seah K."/>
            <person name="Emmerich C."/>
        </authorList>
    </citation>
    <scope>NUCLEOTIDE SEQUENCE</scope>
    <source>
        <strain evidence="2">ATCC30299</strain>
    </source>
</reference>
<gene>
    <name evidence="2" type="ORF">BSTOLATCC_MIC30619</name>
</gene>
<comment type="caution">
    <text evidence="2">The sequence shown here is derived from an EMBL/GenBank/DDBJ whole genome shotgun (WGS) entry which is preliminary data.</text>
</comment>
<proteinExistence type="predicted"/>
<evidence type="ECO:0000313" key="3">
    <source>
        <dbReference type="Proteomes" id="UP001162131"/>
    </source>
</evidence>
<protein>
    <submittedName>
        <fullName evidence="2">Uncharacterized protein</fullName>
    </submittedName>
</protein>
<accession>A0AAU9JDW6</accession>
<organism evidence="2 3">
    <name type="scientific">Blepharisma stoltei</name>
    <dbReference type="NCBI Taxonomy" id="1481888"/>
    <lineage>
        <taxon>Eukaryota</taxon>
        <taxon>Sar</taxon>
        <taxon>Alveolata</taxon>
        <taxon>Ciliophora</taxon>
        <taxon>Postciliodesmatophora</taxon>
        <taxon>Heterotrichea</taxon>
        <taxon>Heterotrichida</taxon>
        <taxon>Blepharismidae</taxon>
        <taxon>Blepharisma</taxon>
    </lineage>
</organism>
<dbReference type="EMBL" id="CAJZBQ010000030">
    <property type="protein sequence ID" value="CAG9322244.1"/>
    <property type="molecule type" value="Genomic_DNA"/>
</dbReference>
<name>A0AAU9JDW6_9CILI</name>
<sequence length="249" mass="28925">MLINSKNSMKSIRIHQIQHERSKSVQGPLKILQINYSRAYSPGSNSVVSHRSLRVNTCKFAAKIPRRSESKRDLEIKVMLPEVNMQNISPKRTPKTAEETQEDLHAFKENREKRMRISIPLEMKKLDFDLFSPIERSTSSSWMPGKKLKAGKSHMRSKSTVKCRYEVKNIHLFDRISNSPKKKFLKRNKSFAQYINELRQDSKSSAHLPINPESSFQQYPKSSKTNDDANRTISSSSSQRSFLRHFRSK</sequence>
<evidence type="ECO:0000256" key="1">
    <source>
        <dbReference type="SAM" id="MobiDB-lite"/>
    </source>
</evidence>